<accession>A0AAV9W4T7</accession>
<dbReference type="GO" id="GO:0016231">
    <property type="term" value="F:beta-N-acetylglucosaminidase activity"/>
    <property type="evidence" value="ECO:0007669"/>
    <property type="project" value="TreeGrafter"/>
</dbReference>
<dbReference type="GO" id="GO:0030203">
    <property type="term" value="P:glycosaminoglycan metabolic process"/>
    <property type="evidence" value="ECO:0007669"/>
    <property type="project" value="TreeGrafter"/>
</dbReference>
<reference evidence="12 13" key="1">
    <citation type="submission" date="2023-08" db="EMBL/GenBank/DDBJ databases">
        <authorList>
            <person name="Palmer J.M."/>
        </authorList>
    </citation>
    <scope>NUCLEOTIDE SEQUENCE [LARGE SCALE GENOMIC DNA]</scope>
    <source>
        <strain evidence="12 13">TWF481</strain>
    </source>
</reference>
<dbReference type="GO" id="GO:0016020">
    <property type="term" value="C:membrane"/>
    <property type="evidence" value="ECO:0007669"/>
    <property type="project" value="TreeGrafter"/>
</dbReference>
<dbReference type="Gene3D" id="3.30.379.10">
    <property type="entry name" value="Chitobiase/beta-hexosaminidase domain 2-like"/>
    <property type="match status" value="1"/>
</dbReference>
<evidence type="ECO:0000256" key="3">
    <source>
        <dbReference type="ARBA" id="ARBA00022729"/>
    </source>
</evidence>
<dbReference type="EC" id="3.2.1.52" evidence="7"/>
<dbReference type="GO" id="GO:0005975">
    <property type="term" value="P:carbohydrate metabolic process"/>
    <property type="evidence" value="ECO:0007669"/>
    <property type="project" value="InterPro"/>
</dbReference>
<evidence type="ECO:0000259" key="10">
    <source>
        <dbReference type="Pfam" id="PF00728"/>
    </source>
</evidence>
<dbReference type="PIRSF" id="PIRSF001093">
    <property type="entry name" value="B-hxosamndse_ab_euk"/>
    <property type="match status" value="1"/>
</dbReference>
<evidence type="ECO:0000256" key="7">
    <source>
        <dbReference type="PIRNR" id="PIRNR001093"/>
    </source>
</evidence>
<keyword evidence="13" id="KW-1185">Reference proteome</keyword>
<evidence type="ECO:0000256" key="5">
    <source>
        <dbReference type="ARBA" id="ARBA00023180"/>
    </source>
</evidence>
<dbReference type="PANTHER" id="PTHR22600">
    <property type="entry name" value="BETA-HEXOSAMINIDASE"/>
    <property type="match status" value="1"/>
</dbReference>
<keyword evidence="6 7" id="KW-0326">Glycosidase</keyword>
<organism evidence="12 13">
    <name type="scientific">Arthrobotrys musiformis</name>
    <dbReference type="NCBI Taxonomy" id="47236"/>
    <lineage>
        <taxon>Eukaryota</taxon>
        <taxon>Fungi</taxon>
        <taxon>Dikarya</taxon>
        <taxon>Ascomycota</taxon>
        <taxon>Pezizomycotina</taxon>
        <taxon>Orbiliomycetes</taxon>
        <taxon>Orbiliales</taxon>
        <taxon>Orbiliaceae</taxon>
        <taxon>Arthrobotrys</taxon>
    </lineage>
</organism>
<evidence type="ECO:0000256" key="8">
    <source>
        <dbReference type="PIRSR" id="PIRSR001093-1"/>
    </source>
</evidence>
<comment type="caution">
    <text evidence="12">The sequence shown here is derived from an EMBL/GenBank/DDBJ whole genome shotgun (WGS) entry which is preliminary data.</text>
</comment>
<name>A0AAV9W4T7_9PEZI</name>
<comment type="similarity">
    <text evidence="2 7">Belongs to the glycosyl hydrolase 20 family.</text>
</comment>
<evidence type="ECO:0000256" key="9">
    <source>
        <dbReference type="SAM" id="SignalP"/>
    </source>
</evidence>
<dbReference type="PANTHER" id="PTHR22600:SF58">
    <property type="entry name" value="BETA-HEXOSAMINIDASE"/>
    <property type="match status" value="1"/>
</dbReference>
<sequence>MVRINLLVLATAAISPIVSASVWPLPKEQSLGTQVAWLDGKAKFHVKYGPAGNQSHTYKYTRDAETSRVTRRKTSKKGLAETRIDAAIDRTKSYLYNDNLIPWMFHKKGSDWQPQYDKKTAIVIKSISVTQTDPEPDNTLDQPIDESYTLTIDKVNDREAAVVITGKTSTGVLHGLTSLSQLFYTDDSSNKKKGVYTPYLPVSITDSPRFPHRGINLDVARSFYPVQNIKSLIDTLSWNKMNTLHIHITESQSWPLEIKSMPDLAAKGAYTKYQIYSVRDIDDIYSYAALRGIRVIMEIDMPGHTASIAYSRPELIANFNHQPWTGFCAQPPCGQLKLNSPAVDKFVEDLFKELLPRLKSSGAGYFHAGGDEYNTNSAQFDETVGSNEPSVVLPKLQRFVSKVHKEILDAGFTPIAWEEMLLEFPLDLDPRVIIQAWIDNESVKKVVDKGHRVIFGNYKNWYLDCGFGFWLDVTPEKFGQLAPAFTDYCSPMKNWKAIYYYDALDGIPEDKLHLVLGGEVHMWSEQVDGQILDARVWPRASAAAEVLWSWNRDESGEYRTQLSVTPRLALMRERMVARGVQASLVTQGWCLQNPGDCQY</sequence>
<evidence type="ECO:0000256" key="4">
    <source>
        <dbReference type="ARBA" id="ARBA00022801"/>
    </source>
</evidence>
<evidence type="ECO:0000256" key="6">
    <source>
        <dbReference type="ARBA" id="ARBA00023295"/>
    </source>
</evidence>
<keyword evidence="5" id="KW-0325">Glycoprotein</keyword>
<dbReference type="SUPFAM" id="SSF51445">
    <property type="entry name" value="(Trans)glycosidases"/>
    <property type="match status" value="1"/>
</dbReference>
<feature type="domain" description="Glycoside hydrolase family 20 catalytic" evidence="10">
    <location>
        <begin position="210"/>
        <end position="549"/>
    </location>
</feature>
<dbReference type="Pfam" id="PF14845">
    <property type="entry name" value="Glycohydro_20b2"/>
    <property type="match status" value="1"/>
</dbReference>
<dbReference type="InterPro" id="IPR029018">
    <property type="entry name" value="Hex-like_dom2"/>
</dbReference>
<dbReference type="InterPro" id="IPR017853">
    <property type="entry name" value="GH"/>
</dbReference>
<feature type="chain" id="PRO_5043407172" description="Beta-hexosaminidase" evidence="9">
    <location>
        <begin position="21"/>
        <end position="599"/>
    </location>
</feature>
<keyword evidence="4 7" id="KW-0378">Hydrolase</keyword>
<dbReference type="Pfam" id="PF00728">
    <property type="entry name" value="Glyco_hydro_20"/>
    <property type="match status" value="1"/>
</dbReference>
<evidence type="ECO:0000259" key="11">
    <source>
        <dbReference type="Pfam" id="PF14845"/>
    </source>
</evidence>
<comment type="catalytic activity">
    <reaction evidence="1 7">
        <text>Hydrolysis of terminal non-reducing N-acetyl-D-hexosamine residues in N-acetyl-beta-D-hexosaminides.</text>
        <dbReference type="EC" id="3.2.1.52"/>
    </reaction>
</comment>
<dbReference type="InterPro" id="IPR015883">
    <property type="entry name" value="Glyco_hydro_20_cat"/>
</dbReference>
<evidence type="ECO:0000256" key="1">
    <source>
        <dbReference type="ARBA" id="ARBA00001231"/>
    </source>
</evidence>
<dbReference type="Gene3D" id="3.20.20.80">
    <property type="entry name" value="Glycosidases"/>
    <property type="match status" value="1"/>
</dbReference>
<keyword evidence="3 9" id="KW-0732">Signal</keyword>
<dbReference type="PRINTS" id="PR00738">
    <property type="entry name" value="GLHYDRLASE20"/>
</dbReference>
<protein>
    <recommendedName>
        <fullName evidence="7">Beta-hexosaminidase</fullName>
        <ecNumber evidence="7">3.2.1.52</ecNumber>
    </recommendedName>
</protein>
<dbReference type="AlphaFoldDB" id="A0AAV9W4T7"/>
<evidence type="ECO:0000256" key="2">
    <source>
        <dbReference type="ARBA" id="ARBA00006285"/>
    </source>
</evidence>
<proteinExistence type="inferred from homology"/>
<feature type="active site" description="Proton donor" evidence="8">
    <location>
        <position position="372"/>
    </location>
</feature>
<gene>
    <name evidence="12" type="primary">NAG2</name>
    <name evidence="12" type="ORF">TWF481_009778</name>
</gene>
<dbReference type="Proteomes" id="UP001370758">
    <property type="component" value="Unassembled WGS sequence"/>
</dbReference>
<dbReference type="SUPFAM" id="SSF55545">
    <property type="entry name" value="beta-N-acetylhexosaminidase-like domain"/>
    <property type="match status" value="1"/>
</dbReference>
<dbReference type="EMBL" id="JAVHJL010000006">
    <property type="protein sequence ID" value="KAK6501960.1"/>
    <property type="molecule type" value="Genomic_DNA"/>
</dbReference>
<feature type="domain" description="Beta-hexosaminidase eukaryotic type N-terminal" evidence="11">
    <location>
        <begin position="22"/>
        <end position="182"/>
    </location>
</feature>
<evidence type="ECO:0000313" key="13">
    <source>
        <dbReference type="Proteomes" id="UP001370758"/>
    </source>
</evidence>
<dbReference type="InterPro" id="IPR025705">
    <property type="entry name" value="Beta_hexosaminidase_sua/sub"/>
</dbReference>
<feature type="signal peptide" evidence="9">
    <location>
        <begin position="1"/>
        <end position="20"/>
    </location>
</feature>
<dbReference type="InterPro" id="IPR029019">
    <property type="entry name" value="HEX_eukaryotic_N"/>
</dbReference>
<evidence type="ECO:0000313" key="12">
    <source>
        <dbReference type="EMBL" id="KAK6501960.1"/>
    </source>
</evidence>
<dbReference type="FunFam" id="3.20.20.80:FF:000063">
    <property type="entry name" value="Beta-hexosaminidase"/>
    <property type="match status" value="1"/>
</dbReference>